<sequence>MGATPSNTRQKEFVAEIQGWPGFVERMCMTSSDVSGIATAFRKATESSEGKYLQRADFEHWLDMGSKPKPVEERLFEVFIINSGEQQDDALARGLLAERVGVDPMQPTEWKDFCRSYPNLLHPIYKLQRTLQDMTIGKKRWAKLNEKMKLRAAKMGSWRLRRLPMEGMEIWCQALP</sequence>
<reference evidence="1 2" key="1">
    <citation type="journal article" date="2010" name="Nature">
        <title>The Ectocarpus genome and the independent evolution of multicellularity in brown algae.</title>
        <authorList>
            <person name="Cock J.M."/>
            <person name="Sterck L."/>
            <person name="Rouze P."/>
            <person name="Scornet D."/>
            <person name="Allen A.E."/>
            <person name="Amoutzias G."/>
            <person name="Anthouard V."/>
            <person name="Artiguenave F."/>
            <person name="Aury J.M."/>
            <person name="Badger J.H."/>
            <person name="Beszteri B."/>
            <person name="Billiau K."/>
            <person name="Bonnet E."/>
            <person name="Bothwell J.H."/>
            <person name="Bowler C."/>
            <person name="Boyen C."/>
            <person name="Brownlee C."/>
            <person name="Carrano C.J."/>
            <person name="Charrier B."/>
            <person name="Cho G.Y."/>
            <person name="Coelho S.M."/>
            <person name="Collen J."/>
            <person name="Corre E."/>
            <person name="Da Silva C."/>
            <person name="Delage L."/>
            <person name="Delaroque N."/>
            <person name="Dittami S.M."/>
            <person name="Doulbeau S."/>
            <person name="Elias M."/>
            <person name="Farnham G."/>
            <person name="Gachon C.M."/>
            <person name="Gschloessl B."/>
            <person name="Heesch S."/>
            <person name="Jabbari K."/>
            <person name="Jubin C."/>
            <person name="Kawai H."/>
            <person name="Kimura K."/>
            <person name="Kloareg B."/>
            <person name="Kupper F.C."/>
            <person name="Lang D."/>
            <person name="Le Bail A."/>
            <person name="Leblanc C."/>
            <person name="Lerouge P."/>
            <person name="Lohr M."/>
            <person name="Lopez P.J."/>
            <person name="Martens C."/>
            <person name="Maumus F."/>
            <person name="Michel G."/>
            <person name="Miranda-Saavedra D."/>
            <person name="Morales J."/>
            <person name="Moreau H."/>
            <person name="Motomura T."/>
            <person name="Nagasato C."/>
            <person name="Napoli C.A."/>
            <person name="Nelson D.R."/>
            <person name="Nyvall-Collen P."/>
            <person name="Peters A.F."/>
            <person name="Pommier C."/>
            <person name="Potin P."/>
            <person name="Poulain J."/>
            <person name="Quesneville H."/>
            <person name="Read B."/>
            <person name="Rensing S.A."/>
            <person name="Ritter A."/>
            <person name="Rousvoal S."/>
            <person name="Samanta M."/>
            <person name="Samson G."/>
            <person name="Schroeder D.C."/>
            <person name="Segurens B."/>
            <person name="Strittmatter M."/>
            <person name="Tonon T."/>
            <person name="Tregear J.W."/>
            <person name="Valentin K."/>
            <person name="von Dassow P."/>
            <person name="Yamagishi T."/>
            <person name="Van de Peer Y."/>
            <person name="Wincker P."/>
        </authorList>
    </citation>
    <scope>NUCLEOTIDE SEQUENCE [LARGE SCALE GENOMIC DNA]</scope>
    <source>
        <strain evidence="2">Ec32 / CCAP1310/4</strain>
    </source>
</reference>
<name>D7G4U3_ECTSI</name>
<accession>D7G4U3</accession>
<proteinExistence type="predicted"/>
<keyword evidence="2" id="KW-1185">Reference proteome</keyword>
<dbReference type="EMBL" id="FN648796">
    <property type="protein sequence ID" value="CBJ27186.1"/>
    <property type="molecule type" value="Genomic_DNA"/>
</dbReference>
<dbReference type="InParanoid" id="D7G4U3"/>
<evidence type="ECO:0000313" key="2">
    <source>
        <dbReference type="Proteomes" id="UP000002630"/>
    </source>
</evidence>
<gene>
    <name evidence="1" type="ORF">Esi_0058_0088</name>
</gene>
<protein>
    <submittedName>
        <fullName evidence="1">Uncharacterized protein</fullName>
    </submittedName>
</protein>
<dbReference type="EMBL" id="FN649733">
    <property type="protein sequence ID" value="CBJ27186.1"/>
    <property type="molecule type" value="Genomic_DNA"/>
</dbReference>
<dbReference type="OrthoDB" id="10364868at2759"/>
<dbReference type="AlphaFoldDB" id="D7G4U3"/>
<evidence type="ECO:0000313" key="1">
    <source>
        <dbReference type="EMBL" id="CBJ27186.1"/>
    </source>
</evidence>
<organism evidence="1 2">
    <name type="scientific">Ectocarpus siliculosus</name>
    <name type="common">Brown alga</name>
    <name type="synonym">Conferva siliculosa</name>
    <dbReference type="NCBI Taxonomy" id="2880"/>
    <lineage>
        <taxon>Eukaryota</taxon>
        <taxon>Sar</taxon>
        <taxon>Stramenopiles</taxon>
        <taxon>Ochrophyta</taxon>
        <taxon>PX clade</taxon>
        <taxon>Phaeophyceae</taxon>
        <taxon>Ectocarpales</taxon>
        <taxon>Ectocarpaceae</taxon>
        <taxon>Ectocarpus</taxon>
    </lineage>
</organism>
<dbReference type="Proteomes" id="UP000002630">
    <property type="component" value="Linkage Group LG08"/>
</dbReference>